<dbReference type="SMART" id="SM00490">
    <property type="entry name" value="HELICc"/>
    <property type="match status" value="1"/>
</dbReference>
<evidence type="ECO:0000313" key="18">
    <source>
        <dbReference type="EMBL" id="TDD96954.1"/>
    </source>
</evidence>
<dbReference type="GO" id="GO:0065002">
    <property type="term" value="P:intracellular protein transmembrane transport"/>
    <property type="evidence" value="ECO:0007669"/>
    <property type="project" value="UniProtKB-UniRule"/>
</dbReference>
<dbReference type="GO" id="GO:0043952">
    <property type="term" value="P:protein transport by the Sec complex"/>
    <property type="evidence" value="ECO:0007669"/>
    <property type="project" value="TreeGrafter"/>
</dbReference>
<evidence type="ECO:0000256" key="10">
    <source>
        <dbReference type="ARBA" id="ARBA00022967"/>
    </source>
</evidence>
<feature type="domain" description="SecA family profile" evidence="17">
    <location>
        <begin position="5"/>
        <end position="770"/>
    </location>
</feature>
<dbReference type="Gene3D" id="1.10.3060.10">
    <property type="entry name" value="Helical scaffold and wing domains of SecA"/>
    <property type="match status" value="1"/>
</dbReference>
<dbReference type="PROSITE" id="PS51194">
    <property type="entry name" value="HELICASE_CTER"/>
    <property type="match status" value="1"/>
</dbReference>
<dbReference type="Pfam" id="PF01043">
    <property type="entry name" value="SecA_PP_bind"/>
    <property type="match status" value="1"/>
</dbReference>
<dbReference type="FunFam" id="3.40.50.300:FF:000694">
    <property type="entry name" value="Preprotein translocase subunit SecA"/>
    <property type="match status" value="1"/>
</dbReference>
<dbReference type="InterPro" id="IPR001650">
    <property type="entry name" value="Helicase_C-like"/>
</dbReference>
<dbReference type="Gene3D" id="3.40.50.300">
    <property type="entry name" value="P-loop containing nucleotide triphosphate hydrolases"/>
    <property type="match status" value="3"/>
</dbReference>
<dbReference type="InterPro" id="IPR011130">
    <property type="entry name" value="SecA_preprotein_X-link_dom"/>
</dbReference>
<comment type="similarity">
    <text evidence="2 13 14">Belongs to the SecA family.</text>
</comment>
<keyword evidence="10 13" id="KW-1278">Translocase</keyword>
<dbReference type="GO" id="GO:0005886">
    <property type="term" value="C:plasma membrane"/>
    <property type="evidence" value="ECO:0007669"/>
    <property type="project" value="UniProtKB-SubCell"/>
</dbReference>
<evidence type="ECO:0000256" key="12">
    <source>
        <dbReference type="ARBA" id="ARBA00023136"/>
    </source>
</evidence>
<dbReference type="NCBIfam" id="NF009536">
    <property type="entry name" value="PRK12901.1"/>
    <property type="match status" value="1"/>
</dbReference>
<dbReference type="Pfam" id="PF07517">
    <property type="entry name" value="SecA_DEAD"/>
    <property type="match status" value="1"/>
</dbReference>
<keyword evidence="6" id="KW-0997">Cell inner membrane</keyword>
<accession>A0A4R5CHY3</accession>
<gene>
    <name evidence="13 18" type="primary">secA</name>
    <name evidence="18" type="ORF">E0F76_09940</name>
</gene>
<proteinExistence type="inferred from homology"/>
<dbReference type="EC" id="7.4.2.8" evidence="13"/>
<evidence type="ECO:0000256" key="14">
    <source>
        <dbReference type="RuleBase" id="RU003874"/>
    </source>
</evidence>
<dbReference type="GO" id="GO:0005524">
    <property type="term" value="F:ATP binding"/>
    <property type="evidence" value="ECO:0007669"/>
    <property type="project" value="UniProtKB-UniRule"/>
</dbReference>
<name>A0A4R5CHY3_9FLAO</name>
<comment type="catalytic activity">
    <reaction evidence="13">
        <text>ATP + H2O + cellular proteinSide 1 = ADP + phosphate + cellular proteinSide 2.</text>
        <dbReference type="EC" id="7.4.2.8"/>
    </reaction>
</comment>
<evidence type="ECO:0000256" key="3">
    <source>
        <dbReference type="ARBA" id="ARBA00022448"/>
    </source>
</evidence>
<comment type="function">
    <text evidence="13">Part of the Sec protein translocase complex. Interacts with the SecYEG preprotein conducting channel. Has a central role in coupling the hydrolysis of ATP to the transfer of proteins into and across the cell membrane, serving as an ATP-driven molecular motor driving the stepwise translocation of polypeptide chains across the membrane.</text>
</comment>
<sequence>MSFINSLLKAFVGDKSEKDVKALQPYLVKIKTFESALTALSNDELRAKTIFFKEKIKQDRSEKDLKITSLKTEAEGIEDIDKREDIYLAIDALEKEAYDISEKTLMEILPEAFAVVKETARRFKDNTEIKVTATAKDRELSPSKSYITIEGDNAIWSNSWNAAGKQITWDMIHYDVQLIGGMVLHEGKIAEMQTGEGKTLVATLPLYLNALTGNGVHLVTVNDYLAKRDSTWKAPLFEFHGMTVDCIDNHQPNSEGRKKAYDSDITYGTNNEFGFDYLRDNMAHSPNDLVQRKHNYAIVDEVDSVLIDDARTPLIISGPVPEGDRHEFTELKPKIENLVALQRQLANGFLSEAKKLIKEGNTKEGGFILLRAYRALPKNKALIKYLSEEGIKQLLQKTENSYMENNNKEMPKVDAALYFVIEEKNNQVELTDNGVQFLSGDTDSDFFVLPDIGTEIAAIEKKNLDKDAEAEEKERLFQDFGIKSERIHTLTQLLKAYSLFEKDVEYVIMDNKIMIVDEQTGRIMDGRRYSDGLHQAIEAKENVKIEDATQTFATVTLQNYFRMYSKLAGMTGTAVTEAGELWEIYKLDVVEIPTNRPMARKDKEDFIYKTTREKFNAVIEDVTELSKAGRPVLIGTTSVEISELLSRMLKMRGVAHNVLNAKMHKQEAQIVEEAGKPGVVTIATNMAGRGTDIKLSAEVKAAGGLAIVGTERHDSRRVDRQLRGRAGRQGDVGSSQFYVSLEDNLMRLFGSERVAKVMDRMGLEEGEVIQHSMMTKSIERAQKKVEENNFGVRKRLLEYDDVMNAQREVVYKRRRHALHGERLKVDIANMLYDTCDLIVSDNKPTNDFKNFEFELIRYFSITSPITESEFSKLTDIELTSKVYKAASQFYTEKTERSAREAFPIISNVYEDKNNQYERIIVPFTDGIKSLNVVTDLKKAYETHGKQLVADFEKNITLSIVDEAWKKHLRKMDELKQSVQLAVHEQKDPLLIYKFEAYNLFSSMLNGVNKEVISFLFKGDLPQQVAAPAIQEAKEVRHKENYKTSKDEIVNSESANREAGQTQQRQVTETIVRDQPKINRNDTVMVQNVASGQTQEMKYKKAESLIASGAWVLVH</sequence>
<dbReference type="PRINTS" id="PR00906">
    <property type="entry name" value="SECA"/>
</dbReference>
<keyword evidence="12 13" id="KW-0472">Membrane</keyword>
<evidence type="ECO:0000313" key="19">
    <source>
        <dbReference type="Proteomes" id="UP000295479"/>
    </source>
</evidence>
<dbReference type="Proteomes" id="UP000295479">
    <property type="component" value="Unassembled WGS sequence"/>
</dbReference>
<dbReference type="PROSITE" id="PS51196">
    <property type="entry name" value="SECA_MOTOR_DEAD"/>
    <property type="match status" value="1"/>
</dbReference>
<dbReference type="InterPro" id="IPR027417">
    <property type="entry name" value="P-loop_NTPase"/>
</dbReference>
<comment type="caution">
    <text evidence="18">The sequence shown here is derived from an EMBL/GenBank/DDBJ whole genome shotgun (WGS) entry which is preliminary data.</text>
</comment>
<comment type="subunit">
    <text evidence="13">Monomer and homodimer. Part of the essential Sec protein translocation apparatus which comprises SecA, SecYEG and auxiliary proteins SecDF. Other proteins may also be involved.</text>
</comment>
<keyword evidence="5 13" id="KW-0963">Cytoplasm</keyword>
<dbReference type="RefSeq" id="WP_132005001.1">
    <property type="nucleotide sequence ID" value="NZ_SMFK01000005.1"/>
</dbReference>
<dbReference type="GO" id="GO:0006605">
    <property type="term" value="P:protein targeting"/>
    <property type="evidence" value="ECO:0007669"/>
    <property type="project" value="UniProtKB-UniRule"/>
</dbReference>
<comment type="subcellular location">
    <subcellularLocation>
        <location evidence="13">Cell membrane</location>
        <topology evidence="13">Peripheral membrane protein</topology>
        <orientation evidence="13">Cytoplasmic side</orientation>
    </subcellularLocation>
    <subcellularLocation>
        <location evidence="1 13">Cytoplasm</location>
    </subcellularLocation>
    <text evidence="13">Distribution is 50-50.</text>
</comment>
<dbReference type="SUPFAM" id="SSF81886">
    <property type="entry name" value="Helical scaffold and wing domains of SecA"/>
    <property type="match status" value="1"/>
</dbReference>
<evidence type="ECO:0000256" key="1">
    <source>
        <dbReference type="ARBA" id="ARBA00004496"/>
    </source>
</evidence>
<dbReference type="Pfam" id="PF21090">
    <property type="entry name" value="P-loop_SecA"/>
    <property type="match status" value="1"/>
</dbReference>
<dbReference type="PANTHER" id="PTHR30612">
    <property type="entry name" value="SECA INNER MEMBRANE COMPONENT OF SEC PROTEIN SECRETION SYSTEM"/>
    <property type="match status" value="1"/>
</dbReference>
<protein>
    <recommendedName>
        <fullName evidence="13 14">Protein translocase subunit SecA</fullName>
        <ecNumber evidence="13">7.4.2.8</ecNumber>
    </recommendedName>
</protein>
<dbReference type="PANTHER" id="PTHR30612:SF0">
    <property type="entry name" value="CHLOROPLAST PROTEIN-TRANSPORTING ATPASE"/>
    <property type="match status" value="1"/>
</dbReference>
<keyword evidence="7 13" id="KW-0547">Nucleotide-binding</keyword>
<dbReference type="SUPFAM" id="SSF81767">
    <property type="entry name" value="Pre-protein crosslinking domain of SecA"/>
    <property type="match status" value="1"/>
</dbReference>
<dbReference type="SUPFAM" id="SSF52540">
    <property type="entry name" value="P-loop containing nucleoside triphosphate hydrolases"/>
    <property type="match status" value="2"/>
</dbReference>
<dbReference type="OrthoDB" id="9805579at2"/>
<dbReference type="InterPro" id="IPR036266">
    <property type="entry name" value="SecA_Wing/Scaffold_sf"/>
</dbReference>
<dbReference type="InterPro" id="IPR011116">
    <property type="entry name" value="SecA_Wing/Scaffold"/>
</dbReference>
<organism evidence="18 19">
    <name type="scientific">Flavobacterium cellulosilyticum</name>
    <dbReference type="NCBI Taxonomy" id="2541731"/>
    <lineage>
        <taxon>Bacteria</taxon>
        <taxon>Pseudomonadati</taxon>
        <taxon>Bacteroidota</taxon>
        <taxon>Flavobacteriia</taxon>
        <taxon>Flavobacteriales</taxon>
        <taxon>Flavobacteriaceae</taxon>
        <taxon>Flavobacterium</taxon>
    </lineage>
</organism>
<feature type="binding site" evidence="13">
    <location>
        <begin position="195"/>
        <end position="199"/>
    </location>
    <ligand>
        <name>ATP</name>
        <dbReference type="ChEBI" id="CHEBI:30616"/>
    </ligand>
</feature>
<dbReference type="PROSITE" id="PS51192">
    <property type="entry name" value="HELICASE_ATP_BIND_1"/>
    <property type="match status" value="1"/>
</dbReference>
<evidence type="ECO:0000256" key="4">
    <source>
        <dbReference type="ARBA" id="ARBA00022475"/>
    </source>
</evidence>
<dbReference type="SMART" id="SM00957">
    <property type="entry name" value="SecA_DEAD"/>
    <property type="match status" value="1"/>
</dbReference>
<dbReference type="InterPro" id="IPR036670">
    <property type="entry name" value="SecA_X-link_sf"/>
</dbReference>
<evidence type="ECO:0000256" key="5">
    <source>
        <dbReference type="ARBA" id="ARBA00022490"/>
    </source>
</evidence>
<dbReference type="GO" id="GO:0017038">
    <property type="term" value="P:protein import"/>
    <property type="evidence" value="ECO:0007669"/>
    <property type="project" value="InterPro"/>
</dbReference>
<dbReference type="Pfam" id="PF07516">
    <property type="entry name" value="SecA_SW"/>
    <property type="match status" value="1"/>
</dbReference>
<dbReference type="Gene3D" id="3.90.1440.10">
    <property type="entry name" value="SecA, preprotein cross-linking domain"/>
    <property type="match status" value="1"/>
</dbReference>
<reference evidence="18 19" key="1">
    <citation type="submission" date="2019-03" db="EMBL/GenBank/DDBJ databases">
        <title>Flavobacterium AR-3-4 sp. nov. isolated from arctic soil.</title>
        <authorList>
            <person name="Chaudhary D.K."/>
        </authorList>
    </citation>
    <scope>NUCLEOTIDE SEQUENCE [LARGE SCALE GENOMIC DNA]</scope>
    <source>
        <strain evidence="18 19">AR-3-4</strain>
    </source>
</reference>
<dbReference type="FunFam" id="3.40.50.300:FF:000246">
    <property type="entry name" value="Preprotein translocase subunit SecA"/>
    <property type="match status" value="1"/>
</dbReference>
<dbReference type="EMBL" id="SMFK01000005">
    <property type="protein sequence ID" value="TDD96954.1"/>
    <property type="molecule type" value="Genomic_DNA"/>
</dbReference>
<evidence type="ECO:0000259" key="16">
    <source>
        <dbReference type="PROSITE" id="PS51194"/>
    </source>
</evidence>
<dbReference type="CDD" id="cd17928">
    <property type="entry name" value="DEXDc_SecA"/>
    <property type="match status" value="1"/>
</dbReference>
<keyword evidence="19" id="KW-1185">Reference proteome</keyword>
<dbReference type="InterPro" id="IPR014001">
    <property type="entry name" value="Helicase_ATP-bd"/>
</dbReference>
<keyword evidence="11 13" id="KW-0811">Translocation</keyword>
<evidence type="ECO:0000259" key="17">
    <source>
        <dbReference type="PROSITE" id="PS51196"/>
    </source>
</evidence>
<dbReference type="GO" id="GO:0005829">
    <property type="term" value="C:cytosol"/>
    <property type="evidence" value="ECO:0007669"/>
    <property type="project" value="TreeGrafter"/>
</dbReference>
<dbReference type="GO" id="GO:0031522">
    <property type="term" value="C:cell envelope Sec protein transport complex"/>
    <property type="evidence" value="ECO:0007669"/>
    <property type="project" value="TreeGrafter"/>
</dbReference>
<dbReference type="NCBIfam" id="TIGR00963">
    <property type="entry name" value="secA"/>
    <property type="match status" value="1"/>
</dbReference>
<dbReference type="AlphaFoldDB" id="A0A4R5CHY3"/>
<evidence type="ECO:0000259" key="15">
    <source>
        <dbReference type="PROSITE" id="PS51192"/>
    </source>
</evidence>
<evidence type="ECO:0000256" key="6">
    <source>
        <dbReference type="ARBA" id="ARBA00022519"/>
    </source>
</evidence>
<dbReference type="InterPro" id="IPR020937">
    <property type="entry name" value="SecA_CS"/>
</dbReference>
<dbReference type="InterPro" id="IPR014018">
    <property type="entry name" value="SecA_motor_DEAD"/>
</dbReference>
<evidence type="ECO:0000256" key="2">
    <source>
        <dbReference type="ARBA" id="ARBA00007650"/>
    </source>
</evidence>
<dbReference type="InterPro" id="IPR011115">
    <property type="entry name" value="SecA_DEAD"/>
</dbReference>
<dbReference type="GO" id="GO:0008564">
    <property type="term" value="F:protein-exporting ATPase activity"/>
    <property type="evidence" value="ECO:0007669"/>
    <property type="project" value="UniProtKB-EC"/>
</dbReference>
<evidence type="ECO:0000256" key="7">
    <source>
        <dbReference type="ARBA" id="ARBA00022741"/>
    </source>
</evidence>
<evidence type="ECO:0000256" key="8">
    <source>
        <dbReference type="ARBA" id="ARBA00022840"/>
    </source>
</evidence>
<keyword evidence="8 13" id="KW-0067">ATP-binding</keyword>
<keyword evidence="3 13" id="KW-0813">Transport</keyword>
<evidence type="ECO:0000256" key="11">
    <source>
        <dbReference type="ARBA" id="ARBA00023010"/>
    </source>
</evidence>
<feature type="binding site" evidence="13">
    <location>
        <position position="692"/>
    </location>
    <ligand>
        <name>ATP</name>
        <dbReference type="ChEBI" id="CHEBI:30616"/>
    </ligand>
</feature>
<keyword evidence="9 13" id="KW-0653">Protein transport</keyword>
<evidence type="ECO:0000256" key="9">
    <source>
        <dbReference type="ARBA" id="ARBA00022927"/>
    </source>
</evidence>
<keyword evidence="4 13" id="KW-1003">Cell membrane</keyword>
<dbReference type="InterPro" id="IPR044722">
    <property type="entry name" value="SecA_SF2_C"/>
</dbReference>
<dbReference type="InterPro" id="IPR000185">
    <property type="entry name" value="SecA"/>
</dbReference>
<feature type="binding site" evidence="13">
    <location>
        <position position="177"/>
    </location>
    <ligand>
        <name>ATP</name>
        <dbReference type="ChEBI" id="CHEBI:30616"/>
    </ligand>
</feature>
<feature type="domain" description="Helicase C-terminal" evidence="16">
    <location>
        <begin position="602"/>
        <end position="786"/>
    </location>
</feature>
<evidence type="ECO:0000256" key="13">
    <source>
        <dbReference type="HAMAP-Rule" id="MF_01382"/>
    </source>
</evidence>
<dbReference type="PROSITE" id="PS01312">
    <property type="entry name" value="SECA"/>
    <property type="match status" value="1"/>
</dbReference>
<feature type="domain" description="Helicase ATP-binding" evidence="15">
    <location>
        <begin position="179"/>
        <end position="338"/>
    </location>
</feature>
<dbReference type="SMART" id="SM00958">
    <property type="entry name" value="SecA_PP_bind"/>
    <property type="match status" value="1"/>
</dbReference>
<dbReference type="CDD" id="cd18803">
    <property type="entry name" value="SF2_C_secA"/>
    <property type="match status" value="1"/>
</dbReference>
<dbReference type="HAMAP" id="MF_01382">
    <property type="entry name" value="SecA"/>
    <property type="match status" value="1"/>
</dbReference>